<feature type="region of interest" description="Disordered" evidence="4">
    <location>
        <begin position="1777"/>
        <end position="1808"/>
    </location>
</feature>
<feature type="compositionally biased region" description="Low complexity" evidence="4">
    <location>
        <begin position="2095"/>
        <end position="2107"/>
    </location>
</feature>
<dbReference type="InterPro" id="IPR003961">
    <property type="entry name" value="FN3_dom"/>
</dbReference>
<dbReference type="PROSITE" id="PS50835">
    <property type="entry name" value="IG_LIKE"/>
    <property type="match status" value="4"/>
</dbReference>
<dbReference type="PANTHER" id="PTHR44170">
    <property type="entry name" value="PROTEIN SIDEKICK"/>
    <property type="match status" value="1"/>
</dbReference>
<dbReference type="SUPFAM" id="SSF49265">
    <property type="entry name" value="Fibronectin type III"/>
    <property type="match status" value="1"/>
</dbReference>
<keyword evidence="2" id="KW-1015">Disulfide bond</keyword>
<feature type="region of interest" description="Disordered" evidence="4">
    <location>
        <begin position="1058"/>
        <end position="1140"/>
    </location>
</feature>
<feature type="region of interest" description="Disordered" evidence="4">
    <location>
        <begin position="1005"/>
        <end position="1038"/>
    </location>
</feature>
<evidence type="ECO:0000313" key="7">
    <source>
        <dbReference type="EMBL" id="KAK1801336.1"/>
    </source>
</evidence>
<feature type="domain" description="Ig-like" evidence="5">
    <location>
        <begin position="619"/>
        <end position="697"/>
    </location>
</feature>
<sequence length="2242" mass="247224">MSSGVTQLLISLSLLPAVLVLRFSIEQVHGYLLSILTNWAYCTLGAFPMTLPQSPAPCVQNKHFVYQIAVGIRDQDVRNHSGSTKGPSLSTDPVVRARLGASAELDCSLAALSDGITTPNLYPPHVVEWVRLGYNVPILIKFGGYVPRVHPSYKEQETESCDYPVCHLSLPSGKQRGRLHPGAPPRGLVGAQALAQWTRASFEKVSIRERTLVIPPAHPRRARPRRRLAQAPSHHAPHSFGEYQLITERTMQFTTALVVAFTWTPELSLAEAGKCAPERAEEAWGGRVSLARGASLVVDRLTLEDEGWFECRILLLDRTSDEFRNGTWTFLSIAAPPVFLRTPPAFLEVLLGESLTLSCGAHGNPMPTVTWRKDGGKVESHDKIQVVNASLCLTGVTREMAGVYKCHVSNSEGNLTHITQLQVKAGPPVIIVPPEDTTMNMSQDAFLQCRADAYPSNLTYEWWKEGENVYHIESLKLRVKVLVDGTLVIPSVIPEDSGNYTCIPTNGLLTPPSATAHLKVKHPARVVRMPGETYLPVGMGGTVVCPVQAEPPMLFVNWTKDGLSLDLAQYPGWTVNSEGSVFIAIANDDAVGTYTCTAYNSYGTMGQSEPTKVILEDPPSFQVAPRSEYLQEVGRDLMIPCQAFGDPSPNITWVKVAADPRSPYASLSNGSLVLRPLSKDHHGAWECRATNRVATVSIRTMVLVLGTSPHVVTGVSVDPGMNHANVSWEPGFDGGYTQMFTIWVKPTARGEHEWVSLPVPASKSSLLVTDLRADTSYQFSILPQNKLGSGPFSEIVTTRTRGLPTDPPTIVTPFTALLPPTSLSINRTVVGVLLQWTAPPHESPPITAFVLQARQEKSQWVTLNEAININVTEMIVQGLMKDSNYDLRLLSRRDKMVSEASDFVSISTKGMDMYPAPPSLLAFAPEPLLAGMIGGVCFLFVAIVLSLIAACVVSHRRERRRGKRREGKDSTGVEHSRMLARLPADSPDSMLKMKLCPPLIFFPTSSSSDRSDHSSFDKGSRSDYQDQKKQLLSSSSPTPHYALFESHLGCSPAQTSAIESISRGPDGRFIVQPYPEGSTSKDIKKEFPQSPGIGGEGNSGPFRDSPKSSPFKSENNASQESPPRMSLDSAEPERLPQSPGRVKAMARNLPLHGCFYTDDEQGCSEALLEKASFYSDCSENRSHGSLKKFSLTSHQEDIFPSLTKGAHVLPHHAGYQPMNTDSQLTEPSTIISQLGSEQERDNLGRCLRLVKEREEMERELEGYTKTRRAEEQEEEQKRAESPSPLQRWAGLESEDHIWKPQDIQLRQKTQRPNSLTQRVSDYRRGCYFGNTSSPMERLLPSSSSCFQWDISPVTSPTNQAAVHSLAGGDAHQTTDTPPRGLTAAENSTARDFSSSQVAQYTSLSVPSPSMDSSSPCEPILAKTKGNCSERPTDREQELSCSRTLAEQDCRKDREIDTQAGVSRSSRPASSSPQPPEMESERGRHSVAETTADHHYPKQNTHREEMKLEGGRLSHSPSSCSTLPYDHQKTVAKVKLGESQSKAGDEPSSSSLQPGEQKEGVRTQSRKSDKCVFSDSPSCISPLSFLENEGENDQSNLSVVSLSESLKPKIVPQHARLSPLQTSAILEYLSLPGFIEMSVDEPIEESQPAESTWPSTEPENCALSRDEPEVTPKNWESHGHGQDHLKANDSHQNRVLVDSKISVIPVGHSKLEDVPSLKPSLEILYKDSGSLKRNINITQNLSHEVRGSQLLLSQKCSSSDKLQSTQLNPVQTLVSTAKSEGIGVSDSPSQTGSFGESSSEQTQISQTQDIRTNKITSRISQAPMPFMKKSVSIGPCRTLSGMGQHHPFLKKSISLGSQKWEHYESPRTYVSETCYRDEFPHRAIRDKSYSLGHTSGGFYLRPGHPWHVPVPFQPLSNLNLQRPRYNERSNMMPSYLTHTHGLQVLDPPKFMEPIGQGSDPRRQATIFPESSRCLLSYPETLRSVQHKYVPLDHTQPFGQPRLVARGGYLWPMDPRKGPQRPFLPRGYSWPSPYQPAVPPRRHEVQRELHGWVGMGKSSTDVDVRDNRAEPGRASYASQSSGRGSVGPYGHGHLRQSLSITPTLLSSPETTEESERHKAELDLQEQRSKRRNTSVDESYEWDATECSMGLLEAMKLEQTGVGRGRGLRRNWPPASAASQVLQEKGSYSSMASQPPVHDCGHSLSEARFSALKQEFQEYRRAKEFCSQDPCLPPDPDSDSGSALL</sequence>
<dbReference type="Pfam" id="PF00041">
    <property type="entry name" value="fn3"/>
    <property type="match status" value="2"/>
</dbReference>
<dbReference type="FunFam" id="2.60.40.10:FF:000323">
    <property type="entry name" value="Immunoglobulin superfamily member 9B"/>
    <property type="match status" value="1"/>
</dbReference>
<feature type="compositionally biased region" description="Basic and acidic residues" evidence="4">
    <location>
        <begin position="1478"/>
        <end position="1511"/>
    </location>
</feature>
<dbReference type="InterPro" id="IPR013783">
    <property type="entry name" value="Ig-like_fold"/>
</dbReference>
<accession>A0AAD8ZLG5</accession>
<evidence type="ECO:0000256" key="1">
    <source>
        <dbReference type="ARBA" id="ARBA00022737"/>
    </source>
</evidence>
<dbReference type="InterPro" id="IPR003598">
    <property type="entry name" value="Ig_sub2"/>
</dbReference>
<evidence type="ECO:0008006" key="9">
    <source>
        <dbReference type="Google" id="ProtNLM"/>
    </source>
</evidence>
<dbReference type="EMBL" id="JAROKS010000009">
    <property type="protein sequence ID" value="KAK1801336.1"/>
    <property type="molecule type" value="Genomic_DNA"/>
</dbReference>
<feature type="compositionally biased region" description="Basic and acidic residues" evidence="4">
    <location>
        <begin position="2111"/>
        <end position="2125"/>
    </location>
</feature>
<dbReference type="PANTHER" id="PTHR44170:SF41">
    <property type="entry name" value="PROTEIN TURTLE HOMOLOG A"/>
    <property type="match status" value="1"/>
</dbReference>
<reference evidence="7" key="1">
    <citation type="submission" date="2023-03" db="EMBL/GenBank/DDBJ databases">
        <title>Electrophorus voltai genome.</title>
        <authorList>
            <person name="Bian C."/>
        </authorList>
    </citation>
    <scope>NUCLEOTIDE SEQUENCE</scope>
    <source>
        <strain evidence="7">CB-2022</strain>
        <tissue evidence="7">Muscle</tissue>
    </source>
</reference>
<feature type="domain" description="Fibronectin type-III" evidence="6">
    <location>
        <begin position="708"/>
        <end position="803"/>
    </location>
</feature>
<feature type="compositionally biased region" description="Polar residues" evidence="4">
    <location>
        <begin position="1647"/>
        <end position="1657"/>
    </location>
</feature>
<feature type="compositionally biased region" description="Basic and acidic residues" evidence="4">
    <location>
        <begin position="1445"/>
        <end position="1456"/>
    </location>
</feature>
<name>A0AAD8ZLG5_9TELE</name>
<feature type="domain" description="Fibronectin type-III" evidence="6">
    <location>
        <begin position="819"/>
        <end position="911"/>
    </location>
</feature>
<feature type="compositionally biased region" description="Polar residues" evidence="4">
    <location>
        <begin position="1384"/>
        <end position="1395"/>
    </location>
</feature>
<gene>
    <name evidence="7" type="ORF">P4O66_023022</name>
</gene>
<feature type="region of interest" description="Disordered" evidence="4">
    <location>
        <begin position="1643"/>
        <end position="1682"/>
    </location>
</feature>
<dbReference type="Pfam" id="PF13927">
    <property type="entry name" value="Ig_3"/>
    <property type="match status" value="3"/>
</dbReference>
<evidence type="ECO:0000256" key="4">
    <source>
        <dbReference type="SAM" id="MobiDB-lite"/>
    </source>
</evidence>
<dbReference type="SMART" id="SM00409">
    <property type="entry name" value="IG"/>
    <property type="match status" value="5"/>
</dbReference>
<keyword evidence="3" id="KW-0393">Immunoglobulin domain</keyword>
<dbReference type="SUPFAM" id="SSF48726">
    <property type="entry name" value="Immunoglobulin"/>
    <property type="match status" value="4"/>
</dbReference>
<feature type="compositionally biased region" description="Basic and acidic residues" evidence="4">
    <location>
        <begin position="1555"/>
        <end position="1571"/>
    </location>
</feature>
<dbReference type="CDD" id="cd00063">
    <property type="entry name" value="FN3"/>
    <property type="match status" value="2"/>
</dbReference>
<evidence type="ECO:0000256" key="2">
    <source>
        <dbReference type="ARBA" id="ARBA00023157"/>
    </source>
</evidence>
<feature type="compositionally biased region" description="Basic and acidic residues" evidence="4">
    <location>
        <begin position="966"/>
        <end position="977"/>
    </location>
</feature>
<evidence type="ECO:0000313" key="8">
    <source>
        <dbReference type="Proteomes" id="UP001239994"/>
    </source>
</evidence>
<dbReference type="InterPro" id="IPR036116">
    <property type="entry name" value="FN3_sf"/>
</dbReference>
<dbReference type="CDD" id="cd00096">
    <property type="entry name" value="Ig"/>
    <property type="match status" value="1"/>
</dbReference>
<dbReference type="PROSITE" id="PS50853">
    <property type="entry name" value="FN3"/>
    <property type="match status" value="2"/>
</dbReference>
<feature type="compositionally biased region" description="Basic and acidic residues" evidence="4">
    <location>
        <begin position="1663"/>
        <end position="1682"/>
    </location>
</feature>
<keyword evidence="8" id="KW-1185">Reference proteome</keyword>
<organism evidence="7 8">
    <name type="scientific">Electrophorus voltai</name>
    <dbReference type="NCBI Taxonomy" id="2609070"/>
    <lineage>
        <taxon>Eukaryota</taxon>
        <taxon>Metazoa</taxon>
        <taxon>Chordata</taxon>
        <taxon>Craniata</taxon>
        <taxon>Vertebrata</taxon>
        <taxon>Euteleostomi</taxon>
        <taxon>Actinopterygii</taxon>
        <taxon>Neopterygii</taxon>
        <taxon>Teleostei</taxon>
        <taxon>Ostariophysi</taxon>
        <taxon>Gymnotiformes</taxon>
        <taxon>Gymnotoidei</taxon>
        <taxon>Gymnotidae</taxon>
        <taxon>Electrophorus</taxon>
    </lineage>
</organism>
<feature type="compositionally biased region" description="Polar residues" evidence="4">
    <location>
        <begin position="1785"/>
        <end position="1794"/>
    </location>
</feature>
<evidence type="ECO:0000256" key="3">
    <source>
        <dbReference type="ARBA" id="ARBA00023319"/>
    </source>
</evidence>
<feature type="compositionally biased region" description="Basic and acidic residues" evidence="4">
    <location>
        <begin position="1257"/>
        <end position="1280"/>
    </location>
</feature>
<dbReference type="InterPro" id="IPR007110">
    <property type="entry name" value="Ig-like_dom"/>
</dbReference>
<dbReference type="SMART" id="SM00060">
    <property type="entry name" value="FN3"/>
    <property type="match status" value="2"/>
</dbReference>
<feature type="compositionally biased region" description="Low complexity" evidence="4">
    <location>
        <begin position="1795"/>
        <end position="1807"/>
    </location>
</feature>
<dbReference type="InterPro" id="IPR003599">
    <property type="entry name" value="Ig_sub"/>
</dbReference>
<feature type="region of interest" description="Disordered" evidence="4">
    <location>
        <begin position="2049"/>
        <end position="2135"/>
    </location>
</feature>
<comment type="caution">
    <text evidence="7">The sequence shown here is derived from an EMBL/GenBank/DDBJ whole genome shotgun (WGS) entry which is preliminary data.</text>
</comment>
<keyword evidence="1" id="KW-0677">Repeat</keyword>
<feature type="compositionally biased region" description="Polar residues" evidence="4">
    <location>
        <begin position="1107"/>
        <end position="1121"/>
    </location>
</feature>
<dbReference type="FunFam" id="2.60.40.10:FF:000032">
    <property type="entry name" value="palladin isoform X1"/>
    <property type="match status" value="1"/>
</dbReference>
<feature type="region of interest" description="Disordered" evidence="4">
    <location>
        <begin position="1360"/>
        <end position="1395"/>
    </location>
</feature>
<dbReference type="GO" id="GO:0098609">
    <property type="term" value="P:cell-cell adhesion"/>
    <property type="evidence" value="ECO:0007669"/>
    <property type="project" value="TreeGrafter"/>
</dbReference>
<feature type="region of interest" description="Disordered" evidence="4">
    <location>
        <begin position="2222"/>
        <end position="2242"/>
    </location>
</feature>
<feature type="region of interest" description="Disordered" evidence="4">
    <location>
        <begin position="1257"/>
        <end position="1287"/>
    </location>
</feature>
<feature type="region of interest" description="Disordered" evidence="4">
    <location>
        <begin position="958"/>
        <end position="981"/>
    </location>
</feature>
<protein>
    <recommendedName>
        <fullName evidence="9">Immunoglobulin superfamily, member 9b</fullName>
    </recommendedName>
</protein>
<evidence type="ECO:0000259" key="5">
    <source>
        <dbReference type="PROSITE" id="PS50835"/>
    </source>
</evidence>
<feature type="domain" description="Ig-like" evidence="5">
    <location>
        <begin position="523"/>
        <end position="614"/>
    </location>
</feature>
<feature type="compositionally biased region" description="Low complexity" evidence="4">
    <location>
        <begin position="1462"/>
        <end position="1471"/>
    </location>
</feature>
<feature type="compositionally biased region" description="Basic and acidic residues" evidence="4">
    <location>
        <begin position="1009"/>
        <end position="1029"/>
    </location>
</feature>
<feature type="domain" description="Ig-like" evidence="5">
    <location>
        <begin position="427"/>
        <end position="521"/>
    </location>
</feature>
<proteinExistence type="predicted"/>
<feature type="compositionally biased region" description="Basic and acidic residues" evidence="4">
    <location>
        <begin position="2058"/>
        <end position="2069"/>
    </location>
</feature>
<feature type="compositionally biased region" description="Polar residues" evidence="4">
    <location>
        <begin position="1537"/>
        <end position="1553"/>
    </location>
</feature>
<dbReference type="Gene3D" id="2.60.40.10">
    <property type="entry name" value="Immunoglobulins"/>
    <property type="match status" value="6"/>
</dbReference>
<evidence type="ECO:0000259" key="6">
    <source>
        <dbReference type="PROSITE" id="PS50853"/>
    </source>
</evidence>
<feature type="region of interest" description="Disordered" evidence="4">
    <location>
        <begin position="1423"/>
        <end position="1575"/>
    </location>
</feature>
<feature type="domain" description="Ig-like" evidence="5">
    <location>
        <begin position="337"/>
        <end position="422"/>
    </location>
</feature>
<dbReference type="SMART" id="SM00408">
    <property type="entry name" value="IGc2"/>
    <property type="match status" value="4"/>
</dbReference>
<dbReference type="Proteomes" id="UP001239994">
    <property type="component" value="Unassembled WGS sequence"/>
</dbReference>
<dbReference type="InterPro" id="IPR036179">
    <property type="entry name" value="Ig-like_dom_sf"/>
</dbReference>